<dbReference type="RefSeq" id="WP_059285047.1">
    <property type="nucleotide sequence ID" value="NZ_LNQU01000013.1"/>
</dbReference>
<dbReference type="CDD" id="cd17319">
    <property type="entry name" value="MFS_ExuT_GudP_like"/>
    <property type="match status" value="1"/>
</dbReference>
<keyword evidence="4 8" id="KW-1133">Transmembrane helix</keyword>
<feature type="transmembrane region" description="Helical" evidence="8">
    <location>
        <begin position="332"/>
        <end position="350"/>
    </location>
</feature>
<feature type="transmembrane region" description="Helical" evidence="8">
    <location>
        <begin position="38"/>
        <end position="61"/>
    </location>
</feature>
<evidence type="ECO:0000256" key="5">
    <source>
        <dbReference type="ARBA" id="ARBA00023136"/>
    </source>
</evidence>
<comment type="caution">
    <text evidence="10">The sequence shown here is derived from an EMBL/GenBank/DDBJ whole genome shotgun (WGS) entry which is preliminary data.</text>
</comment>
<comment type="subcellular location">
    <subcellularLocation>
        <location evidence="1">Membrane</location>
        <topology evidence="1">Multi-pass membrane protein</topology>
    </subcellularLocation>
</comment>
<accession>A0A318JLN9</accession>
<protein>
    <recommendedName>
        <fullName evidence="7">Putative tartrate transporter</fullName>
    </recommendedName>
</protein>
<evidence type="ECO:0000256" key="2">
    <source>
        <dbReference type="ARBA" id="ARBA00022448"/>
    </source>
</evidence>
<feature type="transmembrane region" description="Helical" evidence="8">
    <location>
        <begin position="104"/>
        <end position="123"/>
    </location>
</feature>
<evidence type="ECO:0000313" key="11">
    <source>
        <dbReference type="Proteomes" id="UP000248395"/>
    </source>
</evidence>
<dbReference type="PANTHER" id="PTHR43791:SF102">
    <property type="entry name" value="4-HYDROXYPHENYLACETATE CATABOLISM PROTEIN"/>
    <property type="match status" value="1"/>
</dbReference>
<dbReference type="AlphaFoldDB" id="A0A318JLN9"/>
<dbReference type="GO" id="GO:1900754">
    <property type="term" value="P:4-hydroxyphenylacetate transport"/>
    <property type="evidence" value="ECO:0007669"/>
    <property type="project" value="InterPro"/>
</dbReference>
<feature type="transmembrane region" description="Helical" evidence="8">
    <location>
        <begin position="196"/>
        <end position="218"/>
    </location>
</feature>
<evidence type="ECO:0000256" key="8">
    <source>
        <dbReference type="SAM" id="Phobius"/>
    </source>
</evidence>
<feature type="transmembrane region" description="Helical" evidence="8">
    <location>
        <begin position="387"/>
        <end position="410"/>
    </location>
</feature>
<evidence type="ECO:0000313" key="10">
    <source>
        <dbReference type="EMBL" id="PXX49195.1"/>
    </source>
</evidence>
<proteinExistence type="predicted"/>
<dbReference type="InterPro" id="IPR011701">
    <property type="entry name" value="MFS"/>
</dbReference>
<evidence type="ECO:0000256" key="4">
    <source>
        <dbReference type="ARBA" id="ARBA00022989"/>
    </source>
</evidence>
<dbReference type="FunFam" id="1.20.1250.20:FF:000126">
    <property type="entry name" value="MFS transporter permease"/>
    <property type="match status" value="1"/>
</dbReference>
<evidence type="ECO:0000256" key="7">
    <source>
        <dbReference type="ARBA" id="ARBA00074139"/>
    </source>
</evidence>
<sequence>MSLDKTTTCQTAPAIAEQALDHDTQQEQRVIRKVSGRLIWFLFILFVFSFLDRINIGFAGLTMAKSLNLTATMFGFAATVFYITYVLCGIPSNIMLSRIGARRWMAGIMVAWGFASTATMFAHDATSLYILRALVGITEAGFLPGMLVYLTLWFPRVYRARANALFMIAMPVTAALGSVVSGYLLEMDGIWQLAGWQWLFLVEGLPSAVLGVVVWFYLDDSPAKAKWLSPEEKRCLQNMLDAEAHQPAQQHSGVLHELLQPTVLKFAFAYFCLVNTLSMVNIWVPQIVKSFNAGSSNVTIGILAAIPQLGTILLMLWWGARSDRTQERRWHTVLPMLFAAAGWLLTAYAGDPVVRLAGIVMASAGSFTAMTIFWTTPDTTLSNKAKAVGIALINATGNIGSALSSFVVGWLKDMSHSFTSGLLYAVAALLIGALVFLLIPLQKPARN</sequence>
<comment type="function">
    <text evidence="6">Component of the tartrate utilization system and may allow entry of tartrate and tartrate dehydrogenase.</text>
</comment>
<dbReference type="InterPro" id="IPR036259">
    <property type="entry name" value="MFS_trans_sf"/>
</dbReference>
<dbReference type="OrthoDB" id="5441967at2"/>
<feature type="transmembrane region" description="Helical" evidence="8">
    <location>
        <begin position="300"/>
        <end position="320"/>
    </location>
</feature>
<evidence type="ECO:0000256" key="6">
    <source>
        <dbReference type="ARBA" id="ARBA00058119"/>
    </source>
</evidence>
<dbReference type="SUPFAM" id="SSF103473">
    <property type="entry name" value="MFS general substrate transporter"/>
    <property type="match status" value="1"/>
</dbReference>
<dbReference type="EMBL" id="QJKC01000005">
    <property type="protein sequence ID" value="PXX49195.1"/>
    <property type="molecule type" value="Genomic_DNA"/>
</dbReference>
<keyword evidence="2" id="KW-0813">Transport</keyword>
<reference evidence="10 11" key="1">
    <citation type="submission" date="2018-05" db="EMBL/GenBank/DDBJ databases">
        <title>Genomic Encyclopedia of Type Strains, Phase IV (KMG-IV): sequencing the most valuable type-strain genomes for metagenomic binning, comparative biology and taxonomic classification.</title>
        <authorList>
            <person name="Goeker M."/>
        </authorList>
    </citation>
    <scope>NUCLEOTIDE SEQUENCE [LARGE SCALE GENOMIC DNA]</scope>
    <source>
        <strain evidence="10 11">DSM 25134</strain>
    </source>
</reference>
<keyword evidence="11" id="KW-1185">Reference proteome</keyword>
<feature type="transmembrane region" description="Helical" evidence="8">
    <location>
        <begin position="129"/>
        <end position="152"/>
    </location>
</feature>
<evidence type="ECO:0000259" key="9">
    <source>
        <dbReference type="PROSITE" id="PS50850"/>
    </source>
</evidence>
<keyword evidence="5 8" id="KW-0472">Membrane</keyword>
<dbReference type="NCBIfam" id="TIGR02332">
    <property type="entry name" value="HpaX"/>
    <property type="match status" value="1"/>
</dbReference>
<dbReference type="PANTHER" id="PTHR43791">
    <property type="entry name" value="PERMEASE-RELATED"/>
    <property type="match status" value="1"/>
</dbReference>
<name>A0A318JLN9_9NEIS</name>
<feature type="transmembrane region" description="Helical" evidence="8">
    <location>
        <begin position="164"/>
        <end position="184"/>
    </location>
</feature>
<feature type="transmembrane region" description="Helical" evidence="8">
    <location>
        <begin position="267"/>
        <end position="288"/>
    </location>
</feature>
<dbReference type="GO" id="GO:0005886">
    <property type="term" value="C:plasma membrane"/>
    <property type="evidence" value="ECO:0007669"/>
    <property type="project" value="TreeGrafter"/>
</dbReference>
<evidence type="ECO:0000256" key="1">
    <source>
        <dbReference type="ARBA" id="ARBA00004141"/>
    </source>
</evidence>
<dbReference type="InterPro" id="IPR012707">
    <property type="entry name" value="HPA_permease"/>
</dbReference>
<dbReference type="InterPro" id="IPR020846">
    <property type="entry name" value="MFS_dom"/>
</dbReference>
<dbReference type="FunFam" id="1.20.1250.20:FF:000018">
    <property type="entry name" value="MFS transporter permease"/>
    <property type="match status" value="1"/>
</dbReference>
<feature type="domain" description="Major facilitator superfamily (MFS) profile" evidence="9">
    <location>
        <begin position="38"/>
        <end position="443"/>
    </location>
</feature>
<organism evidence="10 11">
    <name type="scientific">Aquitalea magnusonii</name>
    <dbReference type="NCBI Taxonomy" id="332411"/>
    <lineage>
        <taxon>Bacteria</taxon>
        <taxon>Pseudomonadati</taxon>
        <taxon>Pseudomonadota</taxon>
        <taxon>Betaproteobacteria</taxon>
        <taxon>Neisseriales</taxon>
        <taxon>Chromobacteriaceae</taxon>
        <taxon>Aquitalea</taxon>
    </lineage>
</organism>
<evidence type="ECO:0000256" key="3">
    <source>
        <dbReference type="ARBA" id="ARBA00022692"/>
    </source>
</evidence>
<dbReference type="Pfam" id="PF07690">
    <property type="entry name" value="MFS_1"/>
    <property type="match status" value="1"/>
</dbReference>
<dbReference type="GO" id="GO:1901241">
    <property type="term" value="F:4-hydroxyphenylacetate transmembrane transporter activity"/>
    <property type="evidence" value="ECO:0007669"/>
    <property type="project" value="InterPro"/>
</dbReference>
<feature type="transmembrane region" description="Helical" evidence="8">
    <location>
        <begin position="73"/>
        <end position="92"/>
    </location>
</feature>
<dbReference type="Gene3D" id="1.20.1250.20">
    <property type="entry name" value="MFS general substrate transporter like domains"/>
    <property type="match status" value="2"/>
</dbReference>
<keyword evidence="3 8" id="KW-0812">Transmembrane</keyword>
<feature type="transmembrane region" description="Helical" evidence="8">
    <location>
        <begin position="356"/>
        <end position="375"/>
    </location>
</feature>
<dbReference type="Proteomes" id="UP000248395">
    <property type="component" value="Unassembled WGS sequence"/>
</dbReference>
<dbReference type="PROSITE" id="PS50850">
    <property type="entry name" value="MFS"/>
    <property type="match status" value="1"/>
</dbReference>
<feature type="transmembrane region" description="Helical" evidence="8">
    <location>
        <begin position="422"/>
        <end position="441"/>
    </location>
</feature>
<gene>
    <name evidence="10" type="ORF">DFR38_105238</name>
</gene>